<evidence type="ECO:0000259" key="3">
    <source>
        <dbReference type="Pfam" id="PF00501"/>
    </source>
</evidence>
<comment type="caution">
    <text evidence="5">The sequence shown here is derived from an EMBL/GenBank/DDBJ whole genome shotgun (WGS) entry which is preliminary data.</text>
</comment>
<comment type="similarity">
    <text evidence="1">Belongs to the ATP-dependent AMP-binding enzyme family.</text>
</comment>
<dbReference type="EMBL" id="WBMS02000007">
    <property type="protein sequence ID" value="MWA00851.1"/>
    <property type="molecule type" value="Genomic_DNA"/>
</dbReference>
<dbReference type="InterPro" id="IPR025110">
    <property type="entry name" value="AMP-bd_C"/>
</dbReference>
<dbReference type="PANTHER" id="PTHR43201">
    <property type="entry name" value="ACYL-COA SYNTHETASE"/>
    <property type="match status" value="1"/>
</dbReference>
<gene>
    <name evidence="5" type="ORF">F8568_010750</name>
</gene>
<dbReference type="InterPro" id="IPR045851">
    <property type="entry name" value="AMP-bd_C_sf"/>
</dbReference>
<organism evidence="5 6">
    <name type="scientific">Actinomadura physcomitrii</name>
    <dbReference type="NCBI Taxonomy" id="2650748"/>
    <lineage>
        <taxon>Bacteria</taxon>
        <taxon>Bacillati</taxon>
        <taxon>Actinomycetota</taxon>
        <taxon>Actinomycetes</taxon>
        <taxon>Streptosporangiales</taxon>
        <taxon>Thermomonosporaceae</taxon>
        <taxon>Actinomadura</taxon>
    </lineage>
</organism>
<name>A0A6I4MAM3_9ACTN</name>
<evidence type="ECO:0000313" key="6">
    <source>
        <dbReference type="Proteomes" id="UP000462055"/>
    </source>
</evidence>
<keyword evidence="2" id="KW-0436">Ligase</keyword>
<dbReference type="AlphaFoldDB" id="A0A6I4MAM3"/>
<accession>A0A6I4MAM3</accession>
<sequence length="508" mass="53977">MNVTMLLDMAADGFGDRTVIGSRKDGLTAARLRELSAAAAAQVRAAGAEAVVYLAVNGPAFPLAMFTAARAGVPLVPVNYRLGAEQLATLLANHPNAYGIADEAQSEALTRAGLSVRTPEDFILEAAQAAEKGIGDQDDADDAPDAPNAPAVIIYTSGTTSAPKGVLLHHRNLVSYVLGTVEFAAAGDDEASLMSVPPYHIAAVSNVLTNLYAGRRFLTLRNFSPEGWLDLVRAESVTNAMVVPTMLARIVDADGVDRSVPSLRALAYGGAKMTPRVIERALKEWPHIDFVNAYGLTETSSTIAILGPEDHRAAITSDDPLVRARLASAGRPVPSVEVEIRDEAGRPVPAGEAGRIYVRGEQVSGEYAGSGPAVDERGFFDTRDWGRLDEDGYLFVEGRIDDTIIRGAENIAPAEIEDVLLRHPGVADAAVVGVPDEEWGQRVEAVVVPLPGADLDSETLRAYARERLRGSRTPDRIALWTELPRTPTGKIVKRDVVAGLTAAGRQTA</sequence>
<dbReference type="InterPro" id="IPR000873">
    <property type="entry name" value="AMP-dep_synth/lig_dom"/>
</dbReference>
<dbReference type="CDD" id="cd04433">
    <property type="entry name" value="AFD_class_I"/>
    <property type="match status" value="1"/>
</dbReference>
<proteinExistence type="inferred from homology"/>
<feature type="domain" description="AMP-binding enzyme C-terminal" evidence="4">
    <location>
        <begin position="415"/>
        <end position="490"/>
    </location>
</feature>
<dbReference type="Gene3D" id="3.40.50.12780">
    <property type="entry name" value="N-terminal domain of ligase-like"/>
    <property type="match status" value="1"/>
</dbReference>
<dbReference type="InterPro" id="IPR042099">
    <property type="entry name" value="ANL_N_sf"/>
</dbReference>
<dbReference type="PANTHER" id="PTHR43201:SF5">
    <property type="entry name" value="MEDIUM-CHAIN ACYL-COA LIGASE ACSF2, MITOCHONDRIAL"/>
    <property type="match status" value="1"/>
</dbReference>
<keyword evidence="6" id="KW-1185">Reference proteome</keyword>
<evidence type="ECO:0000256" key="1">
    <source>
        <dbReference type="ARBA" id="ARBA00006432"/>
    </source>
</evidence>
<dbReference type="Pfam" id="PF00501">
    <property type="entry name" value="AMP-binding"/>
    <property type="match status" value="1"/>
</dbReference>
<dbReference type="Gene3D" id="3.30.300.30">
    <property type="match status" value="1"/>
</dbReference>
<evidence type="ECO:0000313" key="5">
    <source>
        <dbReference type="EMBL" id="MWA00851.1"/>
    </source>
</evidence>
<dbReference type="GO" id="GO:0031956">
    <property type="term" value="F:medium-chain fatty acid-CoA ligase activity"/>
    <property type="evidence" value="ECO:0007669"/>
    <property type="project" value="TreeGrafter"/>
</dbReference>
<protein>
    <submittedName>
        <fullName evidence="5">AMP-binding protein</fullName>
    </submittedName>
</protein>
<dbReference type="PROSITE" id="PS00455">
    <property type="entry name" value="AMP_BINDING"/>
    <property type="match status" value="1"/>
</dbReference>
<dbReference type="SUPFAM" id="SSF56801">
    <property type="entry name" value="Acetyl-CoA synthetase-like"/>
    <property type="match status" value="1"/>
</dbReference>
<dbReference type="InterPro" id="IPR020845">
    <property type="entry name" value="AMP-binding_CS"/>
</dbReference>
<evidence type="ECO:0000259" key="4">
    <source>
        <dbReference type="Pfam" id="PF13193"/>
    </source>
</evidence>
<evidence type="ECO:0000256" key="2">
    <source>
        <dbReference type="ARBA" id="ARBA00022598"/>
    </source>
</evidence>
<dbReference type="Proteomes" id="UP000462055">
    <property type="component" value="Unassembled WGS sequence"/>
</dbReference>
<dbReference type="RefSeq" id="WP_151593384.1">
    <property type="nucleotide sequence ID" value="NZ_WBMS02000007.1"/>
</dbReference>
<feature type="domain" description="AMP-dependent synthetase/ligase" evidence="3">
    <location>
        <begin position="9"/>
        <end position="367"/>
    </location>
</feature>
<dbReference type="Pfam" id="PF13193">
    <property type="entry name" value="AMP-binding_C"/>
    <property type="match status" value="1"/>
</dbReference>
<dbReference type="GO" id="GO:0006631">
    <property type="term" value="P:fatty acid metabolic process"/>
    <property type="evidence" value="ECO:0007669"/>
    <property type="project" value="TreeGrafter"/>
</dbReference>
<reference evidence="5" key="1">
    <citation type="submission" date="2019-12" db="EMBL/GenBank/DDBJ databases">
        <title>Actinomadura physcomitrii sp. nov., a novel actinomycete isolated from moss [Physcomitrium sphaericum (Ludw) Fuernr].</title>
        <authorList>
            <person name="Zhuang X."/>
        </authorList>
    </citation>
    <scope>NUCLEOTIDE SEQUENCE [LARGE SCALE GENOMIC DNA]</scope>
    <source>
        <strain evidence="5">LD22</strain>
    </source>
</reference>